<proteinExistence type="predicted"/>
<dbReference type="GO" id="GO:0004040">
    <property type="term" value="F:amidase activity"/>
    <property type="evidence" value="ECO:0007669"/>
    <property type="project" value="InterPro"/>
</dbReference>
<dbReference type="Pfam" id="PF00877">
    <property type="entry name" value="NLPC_P60"/>
    <property type="match status" value="1"/>
</dbReference>
<evidence type="ECO:0000313" key="6">
    <source>
        <dbReference type="EMBL" id="WOT01540.1"/>
    </source>
</evidence>
<reference evidence="6" key="2">
    <citation type="submission" date="2023-10" db="EMBL/GenBank/DDBJ databases">
        <authorList>
            <person name="Choi B."/>
        </authorList>
    </citation>
    <scope>NUCLEOTIDE SEQUENCE</scope>
    <source>
        <strain evidence="6">UMB0763</strain>
    </source>
</reference>
<feature type="domain" description="NlpC/P60" evidence="5">
    <location>
        <begin position="421"/>
        <end position="533"/>
    </location>
</feature>
<feature type="compositionally biased region" description="Basic residues" evidence="4">
    <location>
        <begin position="123"/>
        <end position="138"/>
    </location>
</feature>
<dbReference type="RefSeq" id="WP_219350862.1">
    <property type="nucleotide sequence ID" value="NZ_CP136958.1"/>
</dbReference>
<dbReference type="Pfam" id="PF01832">
    <property type="entry name" value="Glucosaminidase"/>
    <property type="match status" value="1"/>
</dbReference>
<dbReference type="AlphaFoldDB" id="A0AAF0YQH1"/>
<keyword evidence="1" id="KW-0645">Protease</keyword>
<accession>A0AAF0YQH1</accession>
<dbReference type="EMBL" id="CP136958">
    <property type="protein sequence ID" value="WOT01540.1"/>
    <property type="molecule type" value="Genomic_DNA"/>
</dbReference>
<evidence type="ECO:0000259" key="5">
    <source>
        <dbReference type="PROSITE" id="PS51935"/>
    </source>
</evidence>
<protein>
    <submittedName>
        <fullName evidence="6">NlpC/P60 family protein</fullName>
    </submittedName>
</protein>
<evidence type="ECO:0000256" key="2">
    <source>
        <dbReference type="ARBA" id="ARBA00022801"/>
    </source>
</evidence>
<evidence type="ECO:0000313" key="7">
    <source>
        <dbReference type="Proteomes" id="UP000234560"/>
    </source>
</evidence>
<feature type="compositionally biased region" description="Basic and acidic residues" evidence="4">
    <location>
        <begin position="78"/>
        <end position="88"/>
    </location>
</feature>
<dbReference type="PROSITE" id="PS51935">
    <property type="entry name" value="NLPC_P60"/>
    <property type="match status" value="1"/>
</dbReference>
<sequence>MAGPSEGGGMLEVVGAQRRDVLTSGDVTETERDALGNVSEGAGPLDEAGGPAATAKERPSKPDAPEGGLGDKLSQPAGDRRAAAAMRSRVEAAKLAIAREAVSQFDDSEELEGASGMYDAGRASKKAAGRLRQRKAKKAAQGSRKAATALGAPKGGARGPEAAGATAPARHQAAQAAAQASGEAARAAGSKGAASAIAGAASGAAPALLGAVAGIVAFVACALAVAQLLSALFGFWDDAASKQGLEGLPPYITYEMVEAALECQEEYGHPAGCTIAQIIQESGQGDRMSRLAERDHNLFGMKWWSGYAGCPEVAGKANWATSEEYVPGEHTQITASFIRFTGDAECIRFRSRIFLQAERYSGNALIREAIEGHDSDRMAEGLKDAGWATDSSYVESLKSIMAQWGLYRLDSMTVEDLKDPSASGNAIVEAAYSQLGVPYVWGGSTPGKALDCSGLTQYCYAQAGIRISHYTGSQYEELRRIPLSEAKPGDILYRSGHVAIYIGDDRYIHEPRTGDVCRIASGIGSFSCALTAR</sequence>
<dbReference type="Proteomes" id="UP000234560">
    <property type="component" value="Chromosome"/>
</dbReference>
<keyword evidence="3" id="KW-0788">Thiol protease</keyword>
<dbReference type="InterPro" id="IPR002901">
    <property type="entry name" value="MGlyc_endo_b_GlcNAc-like_dom"/>
</dbReference>
<organism evidence="6 7">
    <name type="scientific">Corynebacterium pyruviciproducens</name>
    <dbReference type="NCBI Taxonomy" id="598660"/>
    <lineage>
        <taxon>Bacteria</taxon>
        <taxon>Bacillati</taxon>
        <taxon>Actinomycetota</taxon>
        <taxon>Actinomycetes</taxon>
        <taxon>Mycobacteriales</taxon>
        <taxon>Corynebacteriaceae</taxon>
        <taxon>Corynebacterium</taxon>
    </lineage>
</organism>
<keyword evidence="2" id="KW-0378">Hydrolase</keyword>
<dbReference type="GO" id="GO:0006508">
    <property type="term" value="P:proteolysis"/>
    <property type="evidence" value="ECO:0007669"/>
    <property type="project" value="UniProtKB-KW"/>
</dbReference>
<dbReference type="PANTHER" id="PTHR47359">
    <property type="entry name" value="PEPTIDOGLYCAN DL-ENDOPEPTIDASE CWLO"/>
    <property type="match status" value="1"/>
</dbReference>
<reference evidence="6" key="1">
    <citation type="submission" date="2017-12" db="EMBL/GenBank/DDBJ databases">
        <authorList>
            <person name="Thomas-White K."/>
            <person name="Wolfe A.J."/>
        </authorList>
    </citation>
    <scope>NUCLEOTIDE SEQUENCE</scope>
    <source>
        <strain evidence="6">UMB0763</strain>
    </source>
</reference>
<name>A0AAF0YQH1_9CORY</name>
<feature type="region of interest" description="Disordered" evidence="4">
    <location>
        <begin position="1"/>
        <end position="88"/>
    </location>
</feature>
<dbReference type="InterPro" id="IPR051794">
    <property type="entry name" value="PG_Endopeptidase_C40"/>
</dbReference>
<gene>
    <name evidence="6" type="ORF">CYJ47_09715</name>
</gene>
<feature type="region of interest" description="Disordered" evidence="4">
    <location>
        <begin position="122"/>
        <end position="180"/>
    </location>
</feature>
<dbReference type="GO" id="GO:0008234">
    <property type="term" value="F:cysteine-type peptidase activity"/>
    <property type="evidence" value="ECO:0007669"/>
    <property type="project" value="UniProtKB-KW"/>
</dbReference>
<evidence type="ECO:0000256" key="3">
    <source>
        <dbReference type="ARBA" id="ARBA00022807"/>
    </source>
</evidence>
<feature type="compositionally biased region" description="Basic and acidic residues" evidence="4">
    <location>
        <begin position="55"/>
        <end position="64"/>
    </location>
</feature>
<feature type="compositionally biased region" description="Gly residues" evidence="4">
    <location>
        <begin position="1"/>
        <end position="10"/>
    </location>
</feature>
<evidence type="ECO:0000256" key="1">
    <source>
        <dbReference type="ARBA" id="ARBA00022670"/>
    </source>
</evidence>
<dbReference type="PANTHER" id="PTHR47359:SF3">
    <property type="entry name" value="NLP_P60 DOMAIN-CONTAINING PROTEIN-RELATED"/>
    <property type="match status" value="1"/>
</dbReference>
<evidence type="ECO:0000256" key="4">
    <source>
        <dbReference type="SAM" id="MobiDB-lite"/>
    </source>
</evidence>
<feature type="compositionally biased region" description="Low complexity" evidence="4">
    <location>
        <begin position="162"/>
        <end position="180"/>
    </location>
</feature>
<dbReference type="KEGG" id="cpyr:CYJ47_09715"/>
<dbReference type="InterPro" id="IPR000064">
    <property type="entry name" value="NLP_P60_dom"/>
</dbReference>